<dbReference type="InParanoid" id="A0A2T2ZTS3"/>
<protein>
    <submittedName>
        <fullName evidence="1">Uncharacterized protein</fullName>
    </submittedName>
</protein>
<accession>A0A2T2ZTS3</accession>
<dbReference type="Proteomes" id="UP000241462">
    <property type="component" value="Unassembled WGS sequence"/>
</dbReference>
<name>A0A2T2ZTS3_9PEZI</name>
<reference evidence="1 2" key="1">
    <citation type="journal article" date="2018" name="Mycol. Prog.">
        <title>Coniella lustricola, a new species from submerged detritus.</title>
        <authorList>
            <person name="Raudabaugh D.B."/>
            <person name="Iturriaga T."/>
            <person name="Carver A."/>
            <person name="Mondo S."/>
            <person name="Pangilinan J."/>
            <person name="Lipzen A."/>
            <person name="He G."/>
            <person name="Amirebrahimi M."/>
            <person name="Grigoriev I.V."/>
            <person name="Miller A.N."/>
        </authorList>
    </citation>
    <scope>NUCLEOTIDE SEQUENCE [LARGE SCALE GENOMIC DNA]</scope>
    <source>
        <strain evidence="1 2">B22-T-1</strain>
    </source>
</reference>
<proteinExistence type="predicted"/>
<dbReference type="EMBL" id="KZ678708">
    <property type="protein sequence ID" value="PSR76447.1"/>
    <property type="molecule type" value="Genomic_DNA"/>
</dbReference>
<evidence type="ECO:0000313" key="2">
    <source>
        <dbReference type="Proteomes" id="UP000241462"/>
    </source>
</evidence>
<gene>
    <name evidence="1" type="ORF">BD289DRAFT_173271</name>
</gene>
<keyword evidence="2" id="KW-1185">Reference proteome</keyword>
<evidence type="ECO:0000313" key="1">
    <source>
        <dbReference type="EMBL" id="PSR76447.1"/>
    </source>
</evidence>
<organism evidence="1 2">
    <name type="scientific">Coniella lustricola</name>
    <dbReference type="NCBI Taxonomy" id="2025994"/>
    <lineage>
        <taxon>Eukaryota</taxon>
        <taxon>Fungi</taxon>
        <taxon>Dikarya</taxon>
        <taxon>Ascomycota</taxon>
        <taxon>Pezizomycotina</taxon>
        <taxon>Sordariomycetes</taxon>
        <taxon>Sordariomycetidae</taxon>
        <taxon>Diaporthales</taxon>
        <taxon>Schizoparmaceae</taxon>
        <taxon>Coniella</taxon>
    </lineage>
</organism>
<sequence length="182" mass="20163">MKPMRPVYSATVWHAVCFGQWSLLVLQRHVANVWVLQGSTQASKCIALRVPAGFPSLIQLFCCLIRGVASSTPLLTRQRESFALRGCSTSMQILLTFTVLRQTDRGLISLRVKCLFGCATIIVALCAGCKVLNFRTGTSTDNRILRLAMDFSSAWHNMMHPEFFFQSVAAVTCRTSLRGSQG</sequence>
<dbReference type="AlphaFoldDB" id="A0A2T2ZTS3"/>